<organism evidence="4 5">
    <name type="scientific">Tindallia californiensis</name>
    <dbReference type="NCBI Taxonomy" id="159292"/>
    <lineage>
        <taxon>Bacteria</taxon>
        <taxon>Bacillati</taxon>
        <taxon>Bacillota</taxon>
        <taxon>Clostridia</taxon>
        <taxon>Peptostreptococcales</taxon>
        <taxon>Tindalliaceae</taxon>
        <taxon>Tindallia</taxon>
    </lineage>
</organism>
<dbReference type="GO" id="GO:0097163">
    <property type="term" value="F:sulfur carrier activity"/>
    <property type="evidence" value="ECO:0007669"/>
    <property type="project" value="UniProtKB-UniRule"/>
</dbReference>
<comment type="subcellular location">
    <subcellularLocation>
        <location evidence="3">Cytoplasm</location>
    </subcellularLocation>
</comment>
<dbReference type="Gene3D" id="3.40.140.10">
    <property type="entry name" value="Cytidine Deaminase, domain 2"/>
    <property type="match status" value="1"/>
</dbReference>
<dbReference type="PIRSF" id="PIRSF015626">
    <property type="entry name" value="FdhD"/>
    <property type="match status" value="1"/>
</dbReference>
<gene>
    <name evidence="3" type="primary">fdhD</name>
    <name evidence="4" type="ORF">SAMN05192546_102189</name>
</gene>
<dbReference type="OrthoDB" id="9782042at2"/>
<dbReference type="NCBIfam" id="TIGR00129">
    <property type="entry name" value="fdhD_narQ"/>
    <property type="match status" value="1"/>
</dbReference>
<feature type="active site" description="Cysteine persulfide intermediate" evidence="3">
    <location>
        <position position="106"/>
    </location>
</feature>
<dbReference type="HAMAP" id="MF_00187">
    <property type="entry name" value="FdhD"/>
    <property type="match status" value="1"/>
</dbReference>
<accession>A0A1H3K185</accession>
<keyword evidence="1 3" id="KW-0963">Cytoplasm</keyword>
<reference evidence="4 5" key="1">
    <citation type="submission" date="2016-10" db="EMBL/GenBank/DDBJ databases">
        <authorList>
            <person name="de Groot N.N."/>
        </authorList>
    </citation>
    <scope>NUCLEOTIDE SEQUENCE [LARGE SCALE GENOMIC DNA]</scope>
    <source>
        <strain evidence="4 5">APO</strain>
    </source>
</reference>
<dbReference type="AlphaFoldDB" id="A0A1H3K185"/>
<name>A0A1H3K185_9FIRM</name>
<dbReference type="Proteomes" id="UP000199230">
    <property type="component" value="Unassembled WGS sequence"/>
</dbReference>
<dbReference type="SUPFAM" id="SSF53927">
    <property type="entry name" value="Cytidine deaminase-like"/>
    <property type="match status" value="1"/>
</dbReference>
<feature type="binding site" evidence="3">
    <location>
        <begin position="244"/>
        <end position="249"/>
    </location>
    <ligand>
        <name>Mo-bis(molybdopterin guanine dinucleotide)</name>
        <dbReference type="ChEBI" id="CHEBI:60539"/>
    </ligand>
</feature>
<dbReference type="Gene3D" id="3.10.20.10">
    <property type="match status" value="1"/>
</dbReference>
<proteinExistence type="inferred from homology"/>
<dbReference type="GO" id="GO:0016783">
    <property type="term" value="F:sulfurtransferase activity"/>
    <property type="evidence" value="ECO:0007669"/>
    <property type="project" value="InterPro"/>
</dbReference>
<evidence type="ECO:0000313" key="4">
    <source>
        <dbReference type="EMBL" id="SDY45980.1"/>
    </source>
</evidence>
<evidence type="ECO:0000256" key="2">
    <source>
        <dbReference type="ARBA" id="ARBA00023150"/>
    </source>
</evidence>
<dbReference type="PANTHER" id="PTHR30592">
    <property type="entry name" value="FORMATE DEHYDROGENASE"/>
    <property type="match status" value="1"/>
</dbReference>
<dbReference type="PANTHER" id="PTHR30592:SF1">
    <property type="entry name" value="SULFUR CARRIER PROTEIN FDHD"/>
    <property type="match status" value="1"/>
</dbReference>
<dbReference type="GO" id="GO:0005737">
    <property type="term" value="C:cytoplasm"/>
    <property type="evidence" value="ECO:0007669"/>
    <property type="project" value="UniProtKB-SubCell"/>
</dbReference>
<sequence length="263" mass="29345">MSAISKKVNIIRVRDNSGEEVEDQVAKEKPFTLYINDEEFVTLLCSGEDLEYLMIGFLYSEGLIKTMEDIESIRIEDAMGYGHITISEQVFSKMKIHGKRTLTSGCGKGTVFYDVLDSLTAKPVKDQFHVEAKHILELSNTFNKQSVLFKETGGVHACALCDGKQMLIFHEDIGRHNALDKTIGHAMKDNISLQGKWLLTSGRISSEMLIKTAKQGIAMIVSRSAPTDLSVEVAEQMNITLVGFARGNRMNVYAHSDRVTYSK</sequence>
<comment type="similarity">
    <text evidence="3">Belongs to the FdhD family.</text>
</comment>
<comment type="function">
    <text evidence="3">Required for formate dehydrogenase (FDH) activity. Acts as a sulfur carrier protein that transfers sulfur from IscS to the molybdenum cofactor prior to its insertion into FDH.</text>
</comment>
<keyword evidence="2 3" id="KW-0501">Molybdenum cofactor biosynthesis</keyword>
<dbReference type="Pfam" id="PF02634">
    <property type="entry name" value="FdhD-NarQ"/>
    <property type="match status" value="1"/>
</dbReference>
<dbReference type="InterPro" id="IPR003786">
    <property type="entry name" value="FdhD"/>
</dbReference>
<dbReference type="RefSeq" id="WP_093310985.1">
    <property type="nucleotide sequence ID" value="NZ_FNPV01000002.1"/>
</dbReference>
<dbReference type="STRING" id="159292.SAMN05192546_102189"/>
<dbReference type="EMBL" id="FNPV01000002">
    <property type="protein sequence ID" value="SDY45980.1"/>
    <property type="molecule type" value="Genomic_DNA"/>
</dbReference>
<dbReference type="InterPro" id="IPR016193">
    <property type="entry name" value="Cytidine_deaminase-like"/>
</dbReference>
<evidence type="ECO:0000256" key="3">
    <source>
        <dbReference type="HAMAP-Rule" id="MF_00187"/>
    </source>
</evidence>
<protein>
    <recommendedName>
        <fullName evidence="3">Sulfur carrier protein FdhD</fullName>
    </recommendedName>
</protein>
<evidence type="ECO:0000256" key="1">
    <source>
        <dbReference type="ARBA" id="ARBA00022490"/>
    </source>
</evidence>
<evidence type="ECO:0000313" key="5">
    <source>
        <dbReference type="Proteomes" id="UP000199230"/>
    </source>
</evidence>
<dbReference type="GO" id="GO:0006777">
    <property type="term" value="P:Mo-molybdopterin cofactor biosynthetic process"/>
    <property type="evidence" value="ECO:0007669"/>
    <property type="project" value="UniProtKB-UniRule"/>
</dbReference>
<keyword evidence="5" id="KW-1185">Reference proteome</keyword>